<dbReference type="KEGG" id="spon:HME9304_01377"/>
<dbReference type="AlphaFoldDB" id="A0A2Z4LSX5"/>
<evidence type="ECO:0008006" key="3">
    <source>
        <dbReference type="Google" id="ProtNLM"/>
    </source>
</evidence>
<dbReference type="OrthoDB" id="1491239at2"/>
<dbReference type="RefSeq" id="WP_123877371.1">
    <property type="nucleotide sequence ID" value="NZ_CP030104.1"/>
</dbReference>
<keyword evidence="2" id="KW-1185">Reference proteome</keyword>
<protein>
    <recommendedName>
        <fullName evidence="3">Aromatic hydrocarbon degradation protein</fullName>
    </recommendedName>
</protein>
<evidence type="ECO:0000313" key="2">
    <source>
        <dbReference type="Proteomes" id="UP000248536"/>
    </source>
</evidence>
<evidence type="ECO:0000313" key="1">
    <source>
        <dbReference type="EMBL" id="AWX44377.1"/>
    </source>
</evidence>
<accession>A0A2Z4LSX5</accession>
<dbReference type="Gene3D" id="2.40.160.60">
    <property type="entry name" value="Outer membrane protein transport protein (OMPP1/FadL/TodX)"/>
    <property type="match status" value="1"/>
</dbReference>
<dbReference type="EMBL" id="CP030104">
    <property type="protein sequence ID" value="AWX44377.1"/>
    <property type="molecule type" value="Genomic_DNA"/>
</dbReference>
<dbReference type="SUPFAM" id="SSF56935">
    <property type="entry name" value="Porins"/>
    <property type="match status" value="1"/>
</dbReference>
<reference evidence="1 2" key="1">
    <citation type="submission" date="2018-06" db="EMBL/GenBank/DDBJ databases">
        <title>Spongiibacterium sp. HME9304 Genome sequencing and assembly.</title>
        <authorList>
            <person name="Kang H."/>
            <person name="Kim H."/>
            <person name="Joh K."/>
        </authorList>
    </citation>
    <scope>NUCLEOTIDE SEQUENCE [LARGE SCALE GENOMIC DNA]</scope>
    <source>
        <strain evidence="1 2">HME9304</strain>
    </source>
</reference>
<dbReference type="Proteomes" id="UP000248536">
    <property type="component" value="Chromosome"/>
</dbReference>
<name>A0A2Z4LSX5_9FLAO</name>
<gene>
    <name evidence="1" type="ORF">HME9304_01377</name>
</gene>
<proteinExistence type="predicted"/>
<sequence length="419" mass="46176">MMMNKFWATISIALFPIMVVSQLNNLTGSPYSLFGIGVTTNSNIGKNSALGKLGYALSSDFLINNANPASYGTLGENGFLFDFGFLGELSSVSDRINDEARFASNFSNIALASTISPKSSFGLSITPYTNVGYSLLGIETNIEGSFDRFTSSLFGSGALNDFRFSYGHSITDELRLGANLSYLFGSVTERELVNVRSGFNVSSLNVEEQSYYHGFRFGLGLQCEIHPKLALGWTLNLPTDLSGKQDRIVGKTLDGSRAPVENETDMDIPSFSLPMEVGTGILFKPSNTLSVNLDYSIRLWNATEQEDNVGEFINQNTFGFGAEYIADPSSYKYWQRINFRAGFNYDTGYLEVSENSIDSYGITAGIGFPLGIRTKSMLNIGFSQTNRGSTEGILVEERVNTLNINFSLKDFWFLKRKID</sequence>
<organism evidence="1 2">
    <name type="scientific">Flagellimonas maritima</name>
    <dbReference type="NCBI Taxonomy" id="1383885"/>
    <lineage>
        <taxon>Bacteria</taxon>
        <taxon>Pseudomonadati</taxon>
        <taxon>Bacteroidota</taxon>
        <taxon>Flavobacteriia</taxon>
        <taxon>Flavobacteriales</taxon>
        <taxon>Flavobacteriaceae</taxon>
        <taxon>Flagellimonas</taxon>
    </lineage>
</organism>